<dbReference type="InterPro" id="IPR005149">
    <property type="entry name" value="Tscrpt_reg_PadR_N"/>
</dbReference>
<dbReference type="Gene3D" id="1.10.10.10">
    <property type="entry name" value="Winged helix-like DNA-binding domain superfamily/Winged helix DNA-binding domain"/>
    <property type="match status" value="1"/>
</dbReference>
<gene>
    <name evidence="2" type="ORF">HDF15_000044</name>
</gene>
<sequence length="99" mass="11523">MQLRRTPQTVQVLREFLETPLEWRHGYDLSRSSGLKSGTLYPILIRLTENHLLETRWEASETGKPPRHMYRLTQAGKRFARECVAEVRNTAIEEPAFGV</sequence>
<keyword evidence="2" id="KW-0238">DNA-binding</keyword>
<reference evidence="2 3" key="1">
    <citation type="submission" date="2020-08" db="EMBL/GenBank/DDBJ databases">
        <title>Genomic Encyclopedia of Type Strains, Phase IV (KMG-V): Genome sequencing to study the core and pangenomes of soil and plant-associated prokaryotes.</title>
        <authorList>
            <person name="Whitman W."/>
        </authorList>
    </citation>
    <scope>NUCLEOTIDE SEQUENCE [LARGE SCALE GENOMIC DNA]</scope>
    <source>
        <strain evidence="2 3">X5P3</strain>
    </source>
</reference>
<name>A0A7W7ZKP6_9BACT</name>
<dbReference type="PANTHER" id="PTHR33169:SF14">
    <property type="entry name" value="TRANSCRIPTIONAL REGULATOR RV3488"/>
    <property type="match status" value="1"/>
</dbReference>
<dbReference type="InterPro" id="IPR036388">
    <property type="entry name" value="WH-like_DNA-bd_sf"/>
</dbReference>
<dbReference type="GO" id="GO:0003677">
    <property type="term" value="F:DNA binding"/>
    <property type="evidence" value="ECO:0007669"/>
    <property type="project" value="UniProtKB-KW"/>
</dbReference>
<comment type="caution">
    <text evidence="2">The sequence shown here is derived from an EMBL/GenBank/DDBJ whole genome shotgun (WGS) entry which is preliminary data.</text>
</comment>
<accession>A0A7W7ZKP6</accession>
<dbReference type="Pfam" id="PF03551">
    <property type="entry name" value="PadR"/>
    <property type="match status" value="1"/>
</dbReference>
<dbReference type="EMBL" id="JACHIO010000001">
    <property type="protein sequence ID" value="MBB5061719.1"/>
    <property type="molecule type" value="Genomic_DNA"/>
</dbReference>
<protein>
    <submittedName>
        <fullName evidence="2">DNA-binding PadR family transcriptional regulator</fullName>
    </submittedName>
</protein>
<dbReference type="PANTHER" id="PTHR33169">
    <property type="entry name" value="PADR-FAMILY TRANSCRIPTIONAL REGULATOR"/>
    <property type="match status" value="1"/>
</dbReference>
<dbReference type="InterPro" id="IPR052509">
    <property type="entry name" value="Metal_resp_DNA-bind_regulator"/>
</dbReference>
<dbReference type="RefSeq" id="WP_184252276.1">
    <property type="nucleotide sequence ID" value="NZ_JACHIO010000001.1"/>
</dbReference>
<dbReference type="InterPro" id="IPR036390">
    <property type="entry name" value="WH_DNA-bd_sf"/>
</dbReference>
<dbReference type="Proteomes" id="UP000584867">
    <property type="component" value="Unassembled WGS sequence"/>
</dbReference>
<organism evidence="2 3">
    <name type="scientific">Granulicella mallensis</name>
    <dbReference type="NCBI Taxonomy" id="940614"/>
    <lineage>
        <taxon>Bacteria</taxon>
        <taxon>Pseudomonadati</taxon>
        <taxon>Acidobacteriota</taxon>
        <taxon>Terriglobia</taxon>
        <taxon>Terriglobales</taxon>
        <taxon>Acidobacteriaceae</taxon>
        <taxon>Granulicella</taxon>
    </lineage>
</organism>
<feature type="domain" description="Transcription regulator PadR N-terminal" evidence="1">
    <location>
        <begin position="33"/>
        <end position="81"/>
    </location>
</feature>
<evidence type="ECO:0000259" key="1">
    <source>
        <dbReference type="Pfam" id="PF03551"/>
    </source>
</evidence>
<proteinExistence type="predicted"/>
<evidence type="ECO:0000313" key="2">
    <source>
        <dbReference type="EMBL" id="MBB5061719.1"/>
    </source>
</evidence>
<evidence type="ECO:0000313" key="3">
    <source>
        <dbReference type="Proteomes" id="UP000584867"/>
    </source>
</evidence>
<dbReference type="AlphaFoldDB" id="A0A7W7ZKP6"/>
<dbReference type="SUPFAM" id="SSF46785">
    <property type="entry name" value="Winged helix' DNA-binding domain"/>
    <property type="match status" value="1"/>
</dbReference>